<organism evidence="2 3">
    <name type="scientific">Aspergillus ellipticus CBS 707.79</name>
    <dbReference type="NCBI Taxonomy" id="1448320"/>
    <lineage>
        <taxon>Eukaryota</taxon>
        <taxon>Fungi</taxon>
        <taxon>Dikarya</taxon>
        <taxon>Ascomycota</taxon>
        <taxon>Pezizomycotina</taxon>
        <taxon>Eurotiomycetes</taxon>
        <taxon>Eurotiomycetidae</taxon>
        <taxon>Eurotiales</taxon>
        <taxon>Aspergillaceae</taxon>
        <taxon>Aspergillus</taxon>
        <taxon>Aspergillus subgen. Circumdati</taxon>
    </lineage>
</organism>
<dbReference type="PANTHER" id="PTHR31630">
    <property type="entry name" value="PHYTANOYL-COA DIOXYGENASE-RELATED-RELATED"/>
    <property type="match status" value="1"/>
</dbReference>
<dbReference type="Proteomes" id="UP000247810">
    <property type="component" value="Unassembled WGS sequence"/>
</dbReference>
<dbReference type="SUPFAM" id="SSF51197">
    <property type="entry name" value="Clavaminate synthase-like"/>
    <property type="match status" value="1"/>
</dbReference>
<evidence type="ECO:0000313" key="2">
    <source>
        <dbReference type="EMBL" id="PYH92643.1"/>
    </source>
</evidence>
<dbReference type="EMBL" id="KZ825911">
    <property type="protein sequence ID" value="PYH92643.1"/>
    <property type="molecule type" value="Genomic_DNA"/>
</dbReference>
<feature type="region of interest" description="Disordered" evidence="1">
    <location>
        <begin position="308"/>
        <end position="329"/>
    </location>
</feature>
<dbReference type="InterPro" id="IPR008775">
    <property type="entry name" value="Phytyl_CoA_dOase-like"/>
</dbReference>
<feature type="compositionally biased region" description="Basic and acidic residues" evidence="1">
    <location>
        <begin position="318"/>
        <end position="328"/>
    </location>
</feature>
<dbReference type="Gene3D" id="2.60.120.620">
    <property type="entry name" value="q2cbj1_9rhob like domain"/>
    <property type="match status" value="1"/>
</dbReference>
<dbReference type="PANTHER" id="PTHR31630:SF6">
    <property type="entry name" value="PHYTANOYL-COA DIOXYGENASE-RELATED"/>
    <property type="match status" value="1"/>
</dbReference>
<dbReference type="AlphaFoldDB" id="A0A319DN34"/>
<evidence type="ECO:0000256" key="1">
    <source>
        <dbReference type="SAM" id="MobiDB-lite"/>
    </source>
</evidence>
<gene>
    <name evidence="2" type="ORF">BO71DRAFT_451253</name>
</gene>
<protein>
    <recommendedName>
        <fullName evidence="4">Phytanoyl-CoA dioxygenase</fullName>
    </recommendedName>
</protein>
<sequence>MFLMLSPQNWTLCCFVSEAWFANCERASYHTVKDFLPALVTEFFGFGNQEVTSFIPQSRALEYQQRAFAWASSFSSAFNIDDPSTWTASNLPVQSKLITFDQYGVVHEKFMWDARLEPGVISAFAKIWETDELFVSFDSLNITFPNRQDKPPRAPWPHVDQSPFKRGLYCVQGIINLSSAGPEAGSLMCLPGSHALYDEFFDEHTDPATWETKDWRRFSEAEMGWWKAKGLSPMKVQAEPGDLILWDSRTLHWGGEPTSKSEVIRTIIYASYSPARLASPEAIEDKKRVFGVYGATTHWAHDNIFSRPNTARLPDGSVDPRNRERPAEMPDMTDQLKKLAGLVPY</sequence>
<proteinExistence type="predicted"/>
<name>A0A319DN34_9EURO</name>
<dbReference type="VEuPathDB" id="FungiDB:BO71DRAFT_451253"/>
<keyword evidence="3" id="KW-1185">Reference proteome</keyword>
<dbReference type="OrthoDB" id="445007at2759"/>
<accession>A0A319DN34</accession>
<reference evidence="2 3" key="1">
    <citation type="submission" date="2018-02" db="EMBL/GenBank/DDBJ databases">
        <title>The genomes of Aspergillus section Nigri reveals drivers in fungal speciation.</title>
        <authorList>
            <consortium name="DOE Joint Genome Institute"/>
            <person name="Vesth T.C."/>
            <person name="Nybo J."/>
            <person name="Theobald S."/>
            <person name="Brandl J."/>
            <person name="Frisvad J.C."/>
            <person name="Nielsen K.F."/>
            <person name="Lyhne E.K."/>
            <person name="Kogle M.E."/>
            <person name="Kuo A."/>
            <person name="Riley R."/>
            <person name="Clum A."/>
            <person name="Nolan M."/>
            <person name="Lipzen A."/>
            <person name="Salamov A."/>
            <person name="Henrissat B."/>
            <person name="Wiebenga A."/>
            <person name="De vries R.P."/>
            <person name="Grigoriev I.V."/>
            <person name="Mortensen U.H."/>
            <person name="Andersen M.R."/>
            <person name="Baker S.E."/>
        </authorList>
    </citation>
    <scope>NUCLEOTIDE SEQUENCE [LARGE SCALE GENOMIC DNA]</scope>
    <source>
        <strain evidence="2 3">CBS 707.79</strain>
    </source>
</reference>
<evidence type="ECO:0008006" key="4">
    <source>
        <dbReference type="Google" id="ProtNLM"/>
    </source>
</evidence>
<evidence type="ECO:0000313" key="3">
    <source>
        <dbReference type="Proteomes" id="UP000247810"/>
    </source>
</evidence>
<dbReference type="Pfam" id="PF05721">
    <property type="entry name" value="PhyH"/>
    <property type="match status" value="1"/>
</dbReference>